<organism evidence="2 3">
    <name type="scientific">Rhamnusium bicolor</name>
    <dbReference type="NCBI Taxonomy" id="1586634"/>
    <lineage>
        <taxon>Eukaryota</taxon>
        <taxon>Metazoa</taxon>
        <taxon>Ecdysozoa</taxon>
        <taxon>Arthropoda</taxon>
        <taxon>Hexapoda</taxon>
        <taxon>Insecta</taxon>
        <taxon>Pterygota</taxon>
        <taxon>Neoptera</taxon>
        <taxon>Endopterygota</taxon>
        <taxon>Coleoptera</taxon>
        <taxon>Polyphaga</taxon>
        <taxon>Cucujiformia</taxon>
        <taxon>Chrysomeloidea</taxon>
        <taxon>Cerambycidae</taxon>
        <taxon>Lepturinae</taxon>
        <taxon>Rhagiini</taxon>
        <taxon>Rhamnusium</taxon>
    </lineage>
</organism>
<feature type="region of interest" description="Disordered" evidence="1">
    <location>
        <begin position="135"/>
        <end position="155"/>
    </location>
</feature>
<accession>A0AAV8ZSC4</accession>
<feature type="compositionally biased region" description="Basic and acidic residues" evidence="1">
    <location>
        <begin position="26"/>
        <end position="38"/>
    </location>
</feature>
<reference evidence="2" key="1">
    <citation type="journal article" date="2023" name="Insect Mol. Biol.">
        <title>Genome sequencing provides insights into the evolution of gene families encoding plant cell wall-degrading enzymes in longhorned beetles.</title>
        <authorList>
            <person name="Shin N.R."/>
            <person name="Okamura Y."/>
            <person name="Kirsch R."/>
            <person name="Pauchet Y."/>
        </authorList>
    </citation>
    <scope>NUCLEOTIDE SEQUENCE</scope>
    <source>
        <strain evidence="2">RBIC_L_NR</strain>
    </source>
</reference>
<name>A0AAV8ZSC4_9CUCU</name>
<feature type="compositionally biased region" description="Basic residues" evidence="1">
    <location>
        <begin position="14"/>
        <end position="25"/>
    </location>
</feature>
<feature type="region of interest" description="Disordered" evidence="1">
    <location>
        <begin position="376"/>
        <end position="450"/>
    </location>
</feature>
<feature type="region of interest" description="Disordered" evidence="1">
    <location>
        <begin position="1"/>
        <end position="49"/>
    </location>
</feature>
<protein>
    <submittedName>
        <fullName evidence="2">Uncharacterized protein</fullName>
    </submittedName>
</protein>
<evidence type="ECO:0000313" key="3">
    <source>
        <dbReference type="Proteomes" id="UP001162156"/>
    </source>
</evidence>
<keyword evidence="3" id="KW-1185">Reference proteome</keyword>
<dbReference type="Proteomes" id="UP001162156">
    <property type="component" value="Unassembled WGS sequence"/>
</dbReference>
<comment type="caution">
    <text evidence="2">The sequence shown here is derived from an EMBL/GenBank/DDBJ whole genome shotgun (WGS) entry which is preliminary data.</text>
</comment>
<feature type="compositionally biased region" description="Low complexity" evidence="1">
    <location>
        <begin position="440"/>
        <end position="449"/>
    </location>
</feature>
<evidence type="ECO:0000313" key="2">
    <source>
        <dbReference type="EMBL" id="KAJ8970367.1"/>
    </source>
</evidence>
<evidence type="ECO:0000256" key="1">
    <source>
        <dbReference type="SAM" id="MobiDB-lite"/>
    </source>
</evidence>
<proteinExistence type="predicted"/>
<feature type="compositionally biased region" description="Basic and acidic residues" evidence="1">
    <location>
        <begin position="416"/>
        <end position="427"/>
    </location>
</feature>
<dbReference type="EMBL" id="JANEYF010000366">
    <property type="protein sequence ID" value="KAJ8970367.1"/>
    <property type="molecule type" value="Genomic_DNA"/>
</dbReference>
<dbReference type="AlphaFoldDB" id="A0AAV8ZSC4"/>
<sequence>MLSTEGPIVVTTYHSKRRRPVRRRPTTTEKHPNHKYPEEPPTEATNKITSLPSSGIRIIEPPKFSPSDVNDGLYKLENHTQHLKKETSQSLNYIPERQLLIPTAVGTTKQSTTDIPLTDLVPEHLKGVLADMTPEQLIKGNPPKPNPATKAPSAEEEDIKNMLAAFGMLPLKTTTTTAIPDISSVADNLSPEMKDLLVSFGLIPNPQETLASASQVVESYNPVKAEVKPESYVGFKPLPEDQSSRHEMEELLARFGLGRSSRQEKSLPKKREEHLSFDAVPDEFKGVLDDIGLTNRQGKMIKAETLIKTLDKQHVFNPVDKQYASNEELEKLNKLLDVVKQLEKINGTVTDEDLKNIDVDNLRELVSSLNEENRIVPLDEQNAPNPVNYDYGLNKNDVKRQENSSSTTTPIPTTTEEAKTSNLKDLEDSFGGLSDSSPATETPTPETTTQARRTGFYYLVDWNTFLDIDDQKGKRVNLRFQPTIGDPKRFYSVSVP</sequence>
<feature type="compositionally biased region" description="Low complexity" evidence="1">
    <location>
        <begin position="404"/>
        <end position="415"/>
    </location>
</feature>
<gene>
    <name evidence="2" type="ORF">NQ314_001279</name>
</gene>